<dbReference type="PANTHER" id="PTHR45969">
    <property type="entry name" value="RING ZINC FINGER PROTEIN-RELATED"/>
    <property type="match status" value="1"/>
</dbReference>
<feature type="region of interest" description="Disordered" evidence="5">
    <location>
        <begin position="1"/>
        <end position="63"/>
    </location>
</feature>
<reference evidence="7" key="1">
    <citation type="submission" date="2023-10" db="EMBL/GenBank/DDBJ databases">
        <title>Genome assembly of Pristionchus species.</title>
        <authorList>
            <person name="Yoshida K."/>
            <person name="Sommer R.J."/>
        </authorList>
    </citation>
    <scope>NUCLEOTIDE SEQUENCE</scope>
    <source>
        <strain evidence="7">RS0144</strain>
    </source>
</reference>
<protein>
    <recommendedName>
        <fullName evidence="6">RING-type domain-containing protein</fullName>
    </recommendedName>
</protein>
<keyword evidence="2 4" id="KW-0863">Zinc-finger</keyword>
<dbReference type="PANTHER" id="PTHR45969:SF69">
    <property type="entry name" value="FINGER DOMAIN PROTEIN, PUTATIVE (AFU_ORTHOLOGUE AFUA_3G12190)-RELATED"/>
    <property type="match status" value="1"/>
</dbReference>
<name>A0AAV5SXY2_9BILA</name>
<dbReference type="InterPro" id="IPR001841">
    <property type="entry name" value="Znf_RING"/>
</dbReference>
<dbReference type="GO" id="GO:0016567">
    <property type="term" value="P:protein ubiquitination"/>
    <property type="evidence" value="ECO:0007669"/>
    <property type="project" value="TreeGrafter"/>
</dbReference>
<proteinExistence type="predicted"/>
<dbReference type="Proteomes" id="UP001432027">
    <property type="component" value="Unassembled WGS sequence"/>
</dbReference>
<evidence type="ECO:0000256" key="2">
    <source>
        <dbReference type="ARBA" id="ARBA00022771"/>
    </source>
</evidence>
<dbReference type="PROSITE" id="PS50089">
    <property type="entry name" value="ZF_RING_2"/>
    <property type="match status" value="1"/>
</dbReference>
<evidence type="ECO:0000313" key="8">
    <source>
        <dbReference type="Proteomes" id="UP001432027"/>
    </source>
</evidence>
<dbReference type="AlphaFoldDB" id="A0AAV5SXY2"/>
<dbReference type="Gene3D" id="3.30.40.10">
    <property type="entry name" value="Zinc/RING finger domain, C3HC4 (zinc finger)"/>
    <property type="match status" value="1"/>
</dbReference>
<gene>
    <name evidence="7" type="ORF">PENTCL1PPCAC_9944</name>
</gene>
<sequence>MSSLRRSSRLAEKEGPNQGLQYPQGATEEKAGGKKKERKRKKKEQERVEEVADTVDVKTKEEHEDDKIEVQVEAVIVLVEERKDDEEELCSVCMEARSDKRLITISPCSHVVHRSCGLRWLETRDSHLEQCCPLCRGRVRILIDKSRPNDWRYVYLQDLGTIDYDVFPYGPFGQPTKYGILNHPRNIEQGYLNRILSNLSSRTSDSITDLKTELAEAKEAKKGKVFILDITEELTKLRKRARILADMKRLHKRGGMRLIEVDEVEVEWNYARELAALNIQ</sequence>
<evidence type="ECO:0000256" key="3">
    <source>
        <dbReference type="ARBA" id="ARBA00022833"/>
    </source>
</evidence>
<keyword evidence="3" id="KW-0862">Zinc</keyword>
<keyword evidence="1" id="KW-0479">Metal-binding</keyword>
<evidence type="ECO:0000256" key="1">
    <source>
        <dbReference type="ARBA" id="ARBA00022723"/>
    </source>
</evidence>
<organism evidence="7 8">
    <name type="scientific">Pristionchus entomophagus</name>
    <dbReference type="NCBI Taxonomy" id="358040"/>
    <lineage>
        <taxon>Eukaryota</taxon>
        <taxon>Metazoa</taxon>
        <taxon>Ecdysozoa</taxon>
        <taxon>Nematoda</taxon>
        <taxon>Chromadorea</taxon>
        <taxon>Rhabditida</taxon>
        <taxon>Rhabditina</taxon>
        <taxon>Diplogasteromorpha</taxon>
        <taxon>Diplogasteroidea</taxon>
        <taxon>Neodiplogasteridae</taxon>
        <taxon>Pristionchus</taxon>
    </lineage>
</organism>
<dbReference type="Pfam" id="PF13639">
    <property type="entry name" value="zf-RING_2"/>
    <property type="match status" value="1"/>
</dbReference>
<evidence type="ECO:0000313" key="7">
    <source>
        <dbReference type="EMBL" id="GMS87769.1"/>
    </source>
</evidence>
<dbReference type="EMBL" id="BTSX01000003">
    <property type="protein sequence ID" value="GMS87769.1"/>
    <property type="molecule type" value="Genomic_DNA"/>
</dbReference>
<dbReference type="GO" id="GO:0061630">
    <property type="term" value="F:ubiquitin protein ligase activity"/>
    <property type="evidence" value="ECO:0007669"/>
    <property type="project" value="TreeGrafter"/>
</dbReference>
<evidence type="ECO:0000256" key="5">
    <source>
        <dbReference type="SAM" id="MobiDB-lite"/>
    </source>
</evidence>
<feature type="domain" description="RING-type" evidence="6">
    <location>
        <begin position="90"/>
        <end position="136"/>
    </location>
</feature>
<dbReference type="CDD" id="cd16448">
    <property type="entry name" value="RING-H2"/>
    <property type="match status" value="1"/>
</dbReference>
<feature type="compositionally biased region" description="Basic and acidic residues" evidence="5">
    <location>
        <begin position="43"/>
        <end position="63"/>
    </location>
</feature>
<dbReference type="SUPFAM" id="SSF57850">
    <property type="entry name" value="RING/U-box"/>
    <property type="match status" value="1"/>
</dbReference>
<dbReference type="SMART" id="SM00744">
    <property type="entry name" value="RINGv"/>
    <property type="match status" value="1"/>
</dbReference>
<dbReference type="GO" id="GO:0008270">
    <property type="term" value="F:zinc ion binding"/>
    <property type="evidence" value="ECO:0007669"/>
    <property type="project" value="UniProtKB-KW"/>
</dbReference>
<evidence type="ECO:0000259" key="6">
    <source>
        <dbReference type="PROSITE" id="PS50089"/>
    </source>
</evidence>
<comment type="caution">
    <text evidence="7">The sequence shown here is derived from an EMBL/GenBank/DDBJ whole genome shotgun (WGS) entry which is preliminary data.</text>
</comment>
<keyword evidence="8" id="KW-1185">Reference proteome</keyword>
<dbReference type="SMART" id="SM00184">
    <property type="entry name" value="RING"/>
    <property type="match status" value="1"/>
</dbReference>
<dbReference type="InterPro" id="IPR013083">
    <property type="entry name" value="Znf_RING/FYVE/PHD"/>
</dbReference>
<dbReference type="InterPro" id="IPR011016">
    <property type="entry name" value="Znf_RING-CH"/>
</dbReference>
<evidence type="ECO:0000256" key="4">
    <source>
        <dbReference type="PROSITE-ProRule" id="PRU00175"/>
    </source>
</evidence>
<accession>A0AAV5SXY2</accession>